<dbReference type="AlphaFoldDB" id="A0A918J2J6"/>
<protein>
    <submittedName>
        <fullName evidence="1">Uncharacterized protein</fullName>
    </submittedName>
</protein>
<keyword evidence="2" id="KW-1185">Reference proteome</keyword>
<gene>
    <name evidence="1" type="ORF">GCM10007383_31180</name>
</gene>
<organism evidence="1 2">
    <name type="scientific">Arenibacter certesii</name>
    <dbReference type="NCBI Taxonomy" id="228955"/>
    <lineage>
        <taxon>Bacteria</taxon>
        <taxon>Pseudomonadati</taxon>
        <taxon>Bacteroidota</taxon>
        <taxon>Flavobacteriia</taxon>
        <taxon>Flavobacteriales</taxon>
        <taxon>Flavobacteriaceae</taxon>
        <taxon>Arenibacter</taxon>
    </lineage>
</organism>
<proteinExistence type="predicted"/>
<comment type="caution">
    <text evidence="1">The sequence shown here is derived from an EMBL/GenBank/DDBJ whole genome shotgun (WGS) entry which is preliminary data.</text>
</comment>
<dbReference type="RefSeq" id="WP_026814281.1">
    <property type="nucleotide sequence ID" value="NZ_BMWP01000025.1"/>
</dbReference>
<sequence>MRTIHSIPGNLTITPSNSGCILQLERNIEDLHQLEKQFASYIYEPTTYSLFTKSQRIRESLSSLKKSNAELMATLSREKDLKIELFEKTMLQIRSFVDIQKSFDDYCRKIRY</sequence>
<dbReference type="EMBL" id="BMWP01000025">
    <property type="protein sequence ID" value="GGW44489.1"/>
    <property type="molecule type" value="Genomic_DNA"/>
</dbReference>
<dbReference type="Proteomes" id="UP000634668">
    <property type="component" value="Unassembled WGS sequence"/>
</dbReference>
<reference evidence="1" key="1">
    <citation type="journal article" date="2014" name="Int. J. Syst. Evol. Microbiol.">
        <title>Complete genome sequence of Corynebacterium casei LMG S-19264T (=DSM 44701T), isolated from a smear-ripened cheese.</title>
        <authorList>
            <consortium name="US DOE Joint Genome Institute (JGI-PGF)"/>
            <person name="Walter F."/>
            <person name="Albersmeier A."/>
            <person name="Kalinowski J."/>
            <person name="Ruckert C."/>
        </authorList>
    </citation>
    <scope>NUCLEOTIDE SEQUENCE</scope>
    <source>
        <strain evidence="1">KCTC 12113</strain>
    </source>
</reference>
<name>A0A918J2J6_9FLAO</name>
<reference evidence="1" key="2">
    <citation type="submission" date="2020-09" db="EMBL/GenBank/DDBJ databases">
        <authorList>
            <person name="Sun Q."/>
            <person name="Kim S."/>
        </authorList>
    </citation>
    <scope>NUCLEOTIDE SEQUENCE</scope>
    <source>
        <strain evidence="1">KCTC 12113</strain>
    </source>
</reference>
<evidence type="ECO:0000313" key="1">
    <source>
        <dbReference type="EMBL" id="GGW44489.1"/>
    </source>
</evidence>
<evidence type="ECO:0000313" key="2">
    <source>
        <dbReference type="Proteomes" id="UP000634668"/>
    </source>
</evidence>
<accession>A0A918J2J6</accession>